<comment type="catalytic activity">
    <reaction evidence="6 8">
        <text>alpha-D-glucosamine 1-phosphate = D-glucosamine 6-phosphate</text>
        <dbReference type="Rhea" id="RHEA:23424"/>
        <dbReference type="ChEBI" id="CHEBI:58516"/>
        <dbReference type="ChEBI" id="CHEBI:58725"/>
        <dbReference type="EC" id="5.4.2.10"/>
    </reaction>
</comment>
<comment type="cofactor">
    <cofactor evidence="6">
        <name>Mg(2+)</name>
        <dbReference type="ChEBI" id="CHEBI:18420"/>
    </cofactor>
    <text evidence="6">Binds 1 Mg(2+) ion per subunit.</text>
</comment>
<dbReference type="HAMAP" id="MF_01554_B">
    <property type="entry name" value="GlmM_B"/>
    <property type="match status" value="1"/>
</dbReference>
<evidence type="ECO:0000256" key="3">
    <source>
        <dbReference type="ARBA" id="ARBA00022723"/>
    </source>
</evidence>
<keyword evidence="3 6" id="KW-0479">Metal-binding</keyword>
<keyword evidence="5 6" id="KW-0413">Isomerase</keyword>
<dbReference type="NCBIfam" id="TIGR01455">
    <property type="entry name" value="glmM"/>
    <property type="match status" value="1"/>
</dbReference>
<evidence type="ECO:0000256" key="8">
    <source>
        <dbReference type="RuleBase" id="RU004327"/>
    </source>
</evidence>
<reference evidence="13 14" key="1">
    <citation type="submission" date="2020-10" db="EMBL/GenBank/DDBJ databases">
        <title>ChiBAC.</title>
        <authorList>
            <person name="Zenner C."/>
            <person name="Hitch T.C.A."/>
            <person name="Clavel T."/>
        </authorList>
    </citation>
    <scope>NUCLEOTIDE SEQUENCE [LARGE SCALE GENOMIC DNA]</scope>
    <source>
        <strain evidence="13 14">DSM 108706</strain>
    </source>
</reference>
<name>A0ABR9QUY7_9FIRM</name>
<keyword evidence="14" id="KW-1185">Reference proteome</keyword>
<feature type="domain" description="Alpha-D-phosphohexomutase alpha/beta/alpha" evidence="11">
    <location>
        <begin position="160"/>
        <end position="255"/>
    </location>
</feature>
<dbReference type="InterPro" id="IPR036900">
    <property type="entry name" value="A-D-PHexomutase_C_sf"/>
</dbReference>
<dbReference type="Pfam" id="PF02878">
    <property type="entry name" value="PGM_PMM_I"/>
    <property type="match status" value="1"/>
</dbReference>
<dbReference type="InterPro" id="IPR005843">
    <property type="entry name" value="A-D-PHexomutase_C"/>
</dbReference>
<evidence type="ECO:0000313" key="14">
    <source>
        <dbReference type="Proteomes" id="UP001516588"/>
    </source>
</evidence>
<dbReference type="PANTHER" id="PTHR42946:SF1">
    <property type="entry name" value="PHOSPHOGLUCOMUTASE (ALPHA-D-GLUCOSE-1,6-BISPHOSPHATE-DEPENDENT)"/>
    <property type="match status" value="1"/>
</dbReference>
<evidence type="ECO:0000259" key="12">
    <source>
        <dbReference type="Pfam" id="PF02880"/>
    </source>
</evidence>
<protein>
    <recommendedName>
        <fullName evidence="6 8">Phosphoglucosamine mutase</fullName>
        <ecNumber evidence="6 8">5.4.2.10</ecNumber>
    </recommendedName>
</protein>
<feature type="active site" description="Phosphoserine intermediate" evidence="6">
    <location>
        <position position="101"/>
    </location>
</feature>
<dbReference type="Gene3D" id="3.40.120.10">
    <property type="entry name" value="Alpha-D-Glucose-1,6-Bisphosphate, subunit A, domain 3"/>
    <property type="match status" value="3"/>
</dbReference>
<feature type="binding site" evidence="6">
    <location>
        <position position="242"/>
    </location>
    <ligand>
        <name>Mg(2+)</name>
        <dbReference type="ChEBI" id="CHEBI:18420"/>
    </ligand>
</feature>
<sequence>MGRLFGTDGVRGVANSELTPELAFSLGKAGAYVLSKESEKKPTFLIGMDTRISGDMLENALSAGILAVGGDVIKVGVLPTPAIAHLVKHYDADAGIVISASHNPYEYNGIKFFNSEGFKLDDSIEEEIEDIILRQIDVNSHITHDQIGKCREADDNALDIYVKFLESTADFTLKGRKIVLDCANGAAYQAARMVYDRLGANTVTIGVNPNGTNINDGCGSTHPELLQEAVIREGAFIGLAYDGDADRLIAVDEKGRIIDGDKLICICAKMLKEEGRLAKNLVTGTVMSNIGFHKYLKDMGCETRATDVGDRYVLEDMLKTGGIIGGEQSGHIIFLDKTTTGDGILSSIQLVRAVLKSGKNASELSDEIKIYPQVLVNAKVTNENKKRYTEDEEVVKAFDEVSAKLGDTGRLLVRPSGTEPLVRVMIEGEDTESITEMAEELADMLSKKFGC</sequence>
<dbReference type="GO" id="GO:0008966">
    <property type="term" value="F:phosphoglucosamine mutase activity"/>
    <property type="evidence" value="ECO:0007669"/>
    <property type="project" value="UniProtKB-EC"/>
</dbReference>
<dbReference type="NCBIfam" id="NF008139">
    <property type="entry name" value="PRK10887.1"/>
    <property type="match status" value="1"/>
</dbReference>
<dbReference type="InterPro" id="IPR050060">
    <property type="entry name" value="Phosphoglucosamine_mutase"/>
</dbReference>
<comment type="caution">
    <text evidence="13">The sequence shown here is derived from an EMBL/GenBank/DDBJ whole genome shotgun (WGS) entry which is preliminary data.</text>
</comment>
<accession>A0ABR9QUY7</accession>
<evidence type="ECO:0000259" key="9">
    <source>
        <dbReference type="Pfam" id="PF00408"/>
    </source>
</evidence>
<dbReference type="Pfam" id="PF02880">
    <property type="entry name" value="PGM_PMM_III"/>
    <property type="match status" value="1"/>
</dbReference>
<feature type="modified residue" description="Phosphoserine" evidence="6">
    <location>
        <position position="101"/>
    </location>
</feature>
<dbReference type="SUPFAM" id="SSF55957">
    <property type="entry name" value="Phosphoglucomutase, C-terminal domain"/>
    <property type="match status" value="1"/>
</dbReference>
<gene>
    <name evidence="6" type="primary">glmM</name>
    <name evidence="13" type="ORF">INF20_00080</name>
</gene>
<comment type="PTM">
    <text evidence="6">Activated by phosphorylation.</text>
</comment>
<evidence type="ECO:0000256" key="6">
    <source>
        <dbReference type="HAMAP-Rule" id="MF_01554"/>
    </source>
</evidence>
<dbReference type="InterPro" id="IPR016055">
    <property type="entry name" value="A-D-PHexomutase_a/b/a-I/II/III"/>
</dbReference>
<dbReference type="InterPro" id="IPR005845">
    <property type="entry name" value="A-D-PHexomutase_a/b/a-II"/>
</dbReference>
<evidence type="ECO:0000256" key="1">
    <source>
        <dbReference type="ARBA" id="ARBA00010231"/>
    </source>
</evidence>
<feature type="domain" description="Alpha-D-phosphohexomutase C-terminal" evidence="9">
    <location>
        <begin position="375"/>
        <end position="443"/>
    </location>
</feature>
<keyword evidence="2 6" id="KW-0597">Phosphoprotein</keyword>
<feature type="binding site" evidence="6">
    <location>
        <position position="246"/>
    </location>
    <ligand>
        <name>Mg(2+)</name>
        <dbReference type="ChEBI" id="CHEBI:18420"/>
    </ligand>
</feature>
<dbReference type="InterPro" id="IPR016066">
    <property type="entry name" value="A-D-PHexomutase_CS"/>
</dbReference>
<dbReference type="CDD" id="cd05802">
    <property type="entry name" value="GlmM"/>
    <property type="match status" value="1"/>
</dbReference>
<evidence type="ECO:0000256" key="7">
    <source>
        <dbReference type="RuleBase" id="RU004326"/>
    </source>
</evidence>
<feature type="domain" description="Alpha-D-phosphohexomutase alpha/beta/alpha" evidence="10">
    <location>
        <begin position="3"/>
        <end position="134"/>
    </location>
</feature>
<dbReference type="SUPFAM" id="SSF53738">
    <property type="entry name" value="Phosphoglucomutase, first 3 domains"/>
    <property type="match status" value="3"/>
</dbReference>
<evidence type="ECO:0000256" key="4">
    <source>
        <dbReference type="ARBA" id="ARBA00022842"/>
    </source>
</evidence>
<proteinExistence type="inferred from homology"/>
<dbReference type="EMBL" id="JADCKA010000001">
    <property type="protein sequence ID" value="MBE5034686.1"/>
    <property type="molecule type" value="Genomic_DNA"/>
</dbReference>
<dbReference type="PANTHER" id="PTHR42946">
    <property type="entry name" value="PHOSPHOHEXOSE MUTASE"/>
    <property type="match status" value="1"/>
</dbReference>
<keyword evidence="4 6" id="KW-0460">Magnesium</keyword>
<dbReference type="Proteomes" id="UP001516588">
    <property type="component" value="Unassembled WGS sequence"/>
</dbReference>
<dbReference type="PRINTS" id="PR00509">
    <property type="entry name" value="PGMPMM"/>
</dbReference>
<evidence type="ECO:0000256" key="2">
    <source>
        <dbReference type="ARBA" id="ARBA00022553"/>
    </source>
</evidence>
<evidence type="ECO:0000313" key="13">
    <source>
        <dbReference type="EMBL" id="MBE5034686.1"/>
    </source>
</evidence>
<feature type="domain" description="Alpha-D-phosphohexomutase alpha/beta/alpha" evidence="12">
    <location>
        <begin position="259"/>
        <end position="368"/>
    </location>
</feature>
<evidence type="ECO:0000259" key="11">
    <source>
        <dbReference type="Pfam" id="PF02879"/>
    </source>
</evidence>
<dbReference type="InterPro" id="IPR006352">
    <property type="entry name" value="GlmM_bact"/>
</dbReference>
<dbReference type="PROSITE" id="PS00710">
    <property type="entry name" value="PGM_PMM"/>
    <property type="match status" value="1"/>
</dbReference>
<comment type="function">
    <text evidence="6 8">Catalyzes the conversion of glucosamine-6-phosphate to glucosamine-1-phosphate.</text>
</comment>
<evidence type="ECO:0000256" key="5">
    <source>
        <dbReference type="ARBA" id="ARBA00023235"/>
    </source>
</evidence>
<comment type="similarity">
    <text evidence="1 6 7">Belongs to the phosphohexose mutase family.</text>
</comment>
<organism evidence="13 14">
    <name type="scientific">Gallibacter intestinalis</name>
    <dbReference type="NCBI Taxonomy" id="2779356"/>
    <lineage>
        <taxon>Bacteria</taxon>
        <taxon>Bacillati</taxon>
        <taxon>Bacillota</taxon>
        <taxon>Clostridia</taxon>
        <taxon>Eubacteriales</taxon>
        <taxon>Eubacteriaceae</taxon>
        <taxon>Gallibacter</taxon>
    </lineage>
</organism>
<dbReference type="InterPro" id="IPR005841">
    <property type="entry name" value="Alpha-D-phosphohexomutase_SF"/>
</dbReference>
<dbReference type="Pfam" id="PF02879">
    <property type="entry name" value="PGM_PMM_II"/>
    <property type="match status" value="1"/>
</dbReference>
<dbReference type="InterPro" id="IPR005844">
    <property type="entry name" value="A-D-PHexomutase_a/b/a-I"/>
</dbReference>
<dbReference type="Gene3D" id="3.30.310.50">
    <property type="entry name" value="Alpha-D-phosphohexomutase, C-terminal domain"/>
    <property type="match status" value="1"/>
</dbReference>
<dbReference type="EC" id="5.4.2.10" evidence="6 8"/>
<dbReference type="RefSeq" id="WP_226384358.1">
    <property type="nucleotide sequence ID" value="NZ_JADCKA010000001.1"/>
</dbReference>
<evidence type="ECO:0000259" key="10">
    <source>
        <dbReference type="Pfam" id="PF02878"/>
    </source>
</evidence>
<feature type="binding site" evidence="6">
    <location>
        <position position="244"/>
    </location>
    <ligand>
        <name>Mg(2+)</name>
        <dbReference type="ChEBI" id="CHEBI:18420"/>
    </ligand>
</feature>
<feature type="binding site" description="via phosphate group" evidence="6">
    <location>
        <position position="101"/>
    </location>
    <ligand>
        <name>Mg(2+)</name>
        <dbReference type="ChEBI" id="CHEBI:18420"/>
    </ligand>
</feature>
<dbReference type="Pfam" id="PF00408">
    <property type="entry name" value="PGM_PMM_IV"/>
    <property type="match status" value="1"/>
</dbReference>
<dbReference type="InterPro" id="IPR005846">
    <property type="entry name" value="A-D-PHexomutase_a/b/a-III"/>
</dbReference>